<dbReference type="EMBL" id="BKCJ010289102">
    <property type="protein sequence ID" value="GEZ52127.1"/>
    <property type="molecule type" value="Genomic_DNA"/>
</dbReference>
<evidence type="ECO:0000256" key="1">
    <source>
        <dbReference type="SAM" id="MobiDB-lite"/>
    </source>
</evidence>
<protein>
    <submittedName>
        <fullName evidence="2">Uncharacterized protein</fullName>
    </submittedName>
</protein>
<evidence type="ECO:0000313" key="2">
    <source>
        <dbReference type="EMBL" id="GEZ52127.1"/>
    </source>
</evidence>
<name>A0A699IBV1_TANCI</name>
<reference evidence="2" key="1">
    <citation type="journal article" date="2019" name="Sci. Rep.">
        <title>Draft genome of Tanacetum cinerariifolium, the natural source of mosquito coil.</title>
        <authorList>
            <person name="Yamashiro T."/>
            <person name="Shiraishi A."/>
            <person name="Satake H."/>
            <person name="Nakayama K."/>
        </authorList>
    </citation>
    <scope>NUCLEOTIDE SEQUENCE</scope>
</reference>
<sequence>MLGNILEYLRNDVCRRKQRKESEVSHDESEDEDHVPTPSSDLLPSGEDSSILNELMVFVPAYKNRKSRSGGLRRLKKFGSVRRVKSSMEKDGLGAQEDASKQGRMIKEIDQNAEIALDDKTQGRTNDNEMFGVDDLDREKVVMETTTGVKDSAAPTKDVTEDEVTMAQALDALKSTKPKVVVQEQKMSTTIPAAATIVTTAVPTPRAKDADRLLAKKLQAREREELSEGQKARLEMTKVNDFIAMDSEAQESSTKRIAEHLEYDISKKQKVDENVEPSIDDSEELRMCIEIVPDDGDEVLIEATPISFRSPTIIDYKIHKEGKKTYFKIIEADGNSQVYQTFEKMFKNFIREDLKVLWDIVKDIFKKEKPVDDMDNILFRTLKPCLSIMLKIQYGNNNKD</sequence>
<feature type="compositionally biased region" description="Polar residues" evidence="1">
    <location>
        <begin position="37"/>
        <end position="47"/>
    </location>
</feature>
<accession>A0A699IBV1</accession>
<gene>
    <name evidence="2" type="ORF">Tci_524100</name>
</gene>
<organism evidence="2">
    <name type="scientific">Tanacetum cinerariifolium</name>
    <name type="common">Dalmatian daisy</name>
    <name type="synonym">Chrysanthemum cinerariifolium</name>
    <dbReference type="NCBI Taxonomy" id="118510"/>
    <lineage>
        <taxon>Eukaryota</taxon>
        <taxon>Viridiplantae</taxon>
        <taxon>Streptophyta</taxon>
        <taxon>Embryophyta</taxon>
        <taxon>Tracheophyta</taxon>
        <taxon>Spermatophyta</taxon>
        <taxon>Magnoliopsida</taxon>
        <taxon>eudicotyledons</taxon>
        <taxon>Gunneridae</taxon>
        <taxon>Pentapetalae</taxon>
        <taxon>asterids</taxon>
        <taxon>campanulids</taxon>
        <taxon>Asterales</taxon>
        <taxon>Asteraceae</taxon>
        <taxon>Asteroideae</taxon>
        <taxon>Anthemideae</taxon>
        <taxon>Anthemidinae</taxon>
        <taxon>Tanacetum</taxon>
    </lineage>
</organism>
<comment type="caution">
    <text evidence="2">The sequence shown here is derived from an EMBL/GenBank/DDBJ whole genome shotgun (WGS) entry which is preliminary data.</text>
</comment>
<proteinExistence type="predicted"/>
<feature type="region of interest" description="Disordered" evidence="1">
    <location>
        <begin position="16"/>
        <end position="47"/>
    </location>
</feature>
<feature type="compositionally biased region" description="Basic and acidic residues" evidence="1">
    <location>
        <begin position="16"/>
        <end position="27"/>
    </location>
</feature>
<dbReference type="AlphaFoldDB" id="A0A699IBV1"/>